<dbReference type="AlphaFoldDB" id="A0AAD6BEF2"/>
<gene>
    <name evidence="2" type="ORF">JOQ06_027525</name>
</gene>
<organism evidence="2 3">
    <name type="scientific">Pogonophryne albipinna</name>
    <dbReference type="NCBI Taxonomy" id="1090488"/>
    <lineage>
        <taxon>Eukaryota</taxon>
        <taxon>Metazoa</taxon>
        <taxon>Chordata</taxon>
        <taxon>Craniata</taxon>
        <taxon>Vertebrata</taxon>
        <taxon>Euteleostomi</taxon>
        <taxon>Actinopterygii</taxon>
        <taxon>Neopterygii</taxon>
        <taxon>Teleostei</taxon>
        <taxon>Neoteleostei</taxon>
        <taxon>Acanthomorphata</taxon>
        <taxon>Eupercaria</taxon>
        <taxon>Perciformes</taxon>
        <taxon>Notothenioidei</taxon>
        <taxon>Pogonophryne</taxon>
    </lineage>
</organism>
<protein>
    <submittedName>
        <fullName evidence="2">Uncharacterized protein</fullName>
    </submittedName>
</protein>
<proteinExistence type="predicted"/>
<accession>A0AAD6BEF2</accession>
<evidence type="ECO:0000256" key="1">
    <source>
        <dbReference type="SAM" id="MobiDB-lite"/>
    </source>
</evidence>
<sequence length="178" mass="19774">MKVIMGTRQLDGHLTSQVTFGFVLVPSVLTAYQDGEISTPSPFLAYQKAYIFRWSRPLCRVTAPHTSVFGSPQNRPAGNSLHKRERSLETHHRGKLAADKHSAEKSRHLKVSDMCRATIETLPLTWVELTASQPLKMALGHTKFGNIKGQCGNCALRANCLPVLAVTSQQLEIKQKPR</sequence>
<feature type="non-terminal residue" evidence="2">
    <location>
        <position position="1"/>
    </location>
</feature>
<reference evidence="2" key="1">
    <citation type="submission" date="2022-11" db="EMBL/GenBank/DDBJ databases">
        <title>Chromosome-level genome of Pogonophryne albipinna.</title>
        <authorList>
            <person name="Jo E."/>
        </authorList>
    </citation>
    <scope>NUCLEOTIDE SEQUENCE</scope>
    <source>
        <strain evidence="2">SGF0006</strain>
        <tissue evidence="2">Muscle</tissue>
    </source>
</reference>
<keyword evidence="3" id="KW-1185">Reference proteome</keyword>
<comment type="caution">
    <text evidence="2">The sequence shown here is derived from an EMBL/GenBank/DDBJ whole genome shotgun (WGS) entry which is preliminary data.</text>
</comment>
<dbReference type="EMBL" id="JAPTMU010000007">
    <property type="protein sequence ID" value="KAJ4941239.1"/>
    <property type="molecule type" value="Genomic_DNA"/>
</dbReference>
<feature type="region of interest" description="Disordered" evidence="1">
    <location>
        <begin position="69"/>
        <end position="104"/>
    </location>
</feature>
<evidence type="ECO:0000313" key="3">
    <source>
        <dbReference type="Proteomes" id="UP001219934"/>
    </source>
</evidence>
<dbReference type="Proteomes" id="UP001219934">
    <property type="component" value="Unassembled WGS sequence"/>
</dbReference>
<feature type="compositionally biased region" description="Basic and acidic residues" evidence="1">
    <location>
        <begin position="86"/>
        <end position="104"/>
    </location>
</feature>
<evidence type="ECO:0000313" key="2">
    <source>
        <dbReference type="EMBL" id="KAJ4941239.1"/>
    </source>
</evidence>
<name>A0AAD6BEF2_9TELE</name>